<dbReference type="EMBL" id="UINC01006905">
    <property type="protein sequence ID" value="SVA30317.1"/>
    <property type="molecule type" value="Genomic_DNA"/>
</dbReference>
<dbReference type="InterPro" id="IPR013428">
    <property type="entry name" value="Membrane-bound_put_N"/>
</dbReference>
<dbReference type="InterPro" id="IPR055557">
    <property type="entry name" value="DUF7133"/>
</dbReference>
<organism evidence="5">
    <name type="scientific">marine metagenome</name>
    <dbReference type="NCBI Taxonomy" id="408172"/>
    <lineage>
        <taxon>unclassified sequences</taxon>
        <taxon>metagenomes</taxon>
        <taxon>ecological metagenomes</taxon>
    </lineage>
</organism>
<dbReference type="GO" id="GO:0020037">
    <property type="term" value="F:heme binding"/>
    <property type="evidence" value="ECO:0007669"/>
    <property type="project" value="InterPro"/>
</dbReference>
<dbReference type="SUPFAM" id="SSF46626">
    <property type="entry name" value="Cytochrome c"/>
    <property type="match status" value="1"/>
</dbReference>
<dbReference type="InterPro" id="IPR008979">
    <property type="entry name" value="Galactose-bd-like_sf"/>
</dbReference>
<dbReference type="PANTHER" id="PTHR33546:SF1">
    <property type="entry name" value="LARGE, MULTIFUNCTIONAL SECRETED PROTEIN"/>
    <property type="match status" value="1"/>
</dbReference>
<dbReference type="Gene3D" id="2.60.120.260">
    <property type="entry name" value="Galactose-binding domain-like"/>
    <property type="match status" value="1"/>
</dbReference>
<dbReference type="InterPro" id="IPR028994">
    <property type="entry name" value="Integrin_alpha_N"/>
</dbReference>
<dbReference type="GO" id="GO:0009055">
    <property type="term" value="F:electron transfer activity"/>
    <property type="evidence" value="ECO:0007669"/>
    <property type="project" value="InterPro"/>
</dbReference>
<dbReference type="InterPro" id="IPR009056">
    <property type="entry name" value="Cyt_c-like_dom"/>
</dbReference>
<keyword evidence="1" id="KW-0349">Heme</keyword>
<evidence type="ECO:0000256" key="2">
    <source>
        <dbReference type="ARBA" id="ARBA00022723"/>
    </source>
</evidence>
<dbReference type="GO" id="GO:0005975">
    <property type="term" value="P:carbohydrate metabolic process"/>
    <property type="evidence" value="ECO:0007669"/>
    <property type="project" value="InterPro"/>
</dbReference>
<protein>
    <recommendedName>
        <fullName evidence="4">Cytochrome c domain-containing protein</fullName>
    </recommendedName>
</protein>
<dbReference type="InterPro" id="IPR011989">
    <property type="entry name" value="ARM-like"/>
</dbReference>
<evidence type="ECO:0000256" key="1">
    <source>
        <dbReference type="ARBA" id="ARBA00022617"/>
    </source>
</evidence>
<dbReference type="NCBIfam" id="TIGR02603">
    <property type="entry name" value="CxxCH_TIGR02603"/>
    <property type="match status" value="1"/>
</dbReference>
<dbReference type="Pfam" id="PF23500">
    <property type="entry name" value="DUF7133"/>
    <property type="match status" value="1"/>
</dbReference>
<sequence length="1707" mass="188781">MTLCNRIVRRLGQAIPASFLLLAALGQAQPDSPANRLAYLDGEDPFHVGLAFPRLTTPQWVGEKGVEAVVTLGIDDMRDPQIYESFCRPILDRLKQIDGRAPLSIFCNTITPSEPLLQQWFSDGLSIEVHTLTHPCPMLAKGNFTAAANTYHGGVDLMNHIPNNLPVAFRTPCCDSQNTPSPRVFSELLMRNNPAGQFLEMDSSVFNIFTQADPALPANLVTDSDGKPKFKKYVPFDSYVVTIENYPYPYAIGSRIWEMPCMVPSDWEAQHLHGSSNPVTVRDWEAAIDATVLKQGIFNFVFHPHGWVKTTQMIEWIDHITAKHGSNVKFLSFHEARERLTNNLLGGQALRADNGQDNGIRLLDLNNDGFMDAVIGNEHLRQTRVWDPLAKRWKTTTFPVQLVQIATDGTRTDAGTRFGILQPSGNASFFISNNHEKGIWHFDGETWIEDPAMLRGLGQALKTVDTTRDNGVRLRDTDNDGICEIIVGNPDTQAVLKWVPSRKQWQPATFNLPPGVTIVRQDGSDNGTRFVDINEDGFLDVIQSNESRYSLNIYIPQPIDGWNIGWPREVMAGLRNDPNAIPMIVRGGPHNNNGAWFHSRHLWIQNEDTAHLPDLVERRSYDNLLRGVLPLPKSPQESLRSMKLLPGYRIELMASEPLVLDPVAFEWDASGRLWVAEMADYPLGLDGNGQHGGRIRWLEDRDNDGRYDHSTVFLDGLSFPNGVMPWRDGVLISATPDILFARDTNGDGKADETRVLFTGFHEGNQQHRMNGFEYGLDNWVYCANGDSGGVATSPGTGLSVNIRGRDFRFHPDTLRFQTQTGQTQYGRRRDDWGNWFGNNNPSLGWHYTHPEHYLRRNPHFIAPSPRKPLGNYDRSHQINGISRPLQRFNGVGTFQHITAANSPTPYRDNLFGEQSARHLFISAPAYNVVRRELLQPSGISFTSSRPEGADGPEFLASSDAWFRPITLRTGPEGALWIADFYRLVLEHPQWIPNDVEQRIDLRSGSDRGRLYRVYPDGTTPRLIPNLANKTTAQLVAALDSPSGWQRDTAQQLLVQRNDKSAAGHLDKLLQSSANPKARLHALCTLEGLGQLRAEHAVAGMSDRHPGVREHAVRVSEPLLRSNPGDALAQVLRRLVDDPEIRVRRQLAFSLGEWNSPTAGDLLGRLAKASAGQPDLQAAIASSAVGRSTEILDPLLGKPQVGGLTKLMTPLFRLAAIEAEAADVKKLLLRVTRDAAEMEPWRMEALSGLLTHARKRQLPLDELLADANLVKTVRAMVENAGAKPSERATALELLCSLPGERRELNSLLADQLSANAPRELFEVGMEELAKRDPSASVLLGNWKSYSPSRKNRVLQQLIGSNRSAHSLLAAIESKQISANEISPVFRQFLTTHRDVKIQNQALQLLGQQATGRDRLVAEHLSKVNQLTGSTGSGETLFATHCAACHNLGGNGNAAGPDLASLGDKTPRALLTAILNPNKAVEDQFVIYAVTTREGAGLAGMITGESANSITLMDLTGQQRQLLRTNIATLSSLGRSLMPEGLELVLSDQDLADLVAHITSTGTPPKRQPGNTPALVETGNDGVLLLTASSAEIYGDTLLFEERYGNLGFWRSANDKAAWTLNAKTAGEYEVHFDWARDGGSTANHLRLQIGSAELLAPVSGTGTWDDYRERNLGTIRLEKGRQRAVIRPAGELDSFLFDLKSIRLVPKG</sequence>
<dbReference type="Gene3D" id="1.25.10.10">
    <property type="entry name" value="Leucine-rich Repeat Variant"/>
    <property type="match status" value="1"/>
</dbReference>
<evidence type="ECO:0000259" key="4">
    <source>
        <dbReference type="PROSITE" id="PS51007"/>
    </source>
</evidence>
<dbReference type="Gene3D" id="3.20.20.370">
    <property type="entry name" value="Glycoside hydrolase/deacetylase"/>
    <property type="match status" value="1"/>
</dbReference>
<dbReference type="SUPFAM" id="SSF69318">
    <property type="entry name" value="Integrin alpha N-terminal domain"/>
    <property type="match status" value="1"/>
</dbReference>
<dbReference type="InterPro" id="IPR016024">
    <property type="entry name" value="ARM-type_fold"/>
</dbReference>
<reference evidence="5" key="1">
    <citation type="submission" date="2018-05" db="EMBL/GenBank/DDBJ databases">
        <authorList>
            <person name="Lanie J.A."/>
            <person name="Ng W.-L."/>
            <person name="Kazmierczak K.M."/>
            <person name="Andrzejewski T.M."/>
            <person name="Davidsen T.M."/>
            <person name="Wayne K.J."/>
            <person name="Tettelin H."/>
            <person name="Glass J.I."/>
            <person name="Rusch D."/>
            <person name="Podicherti R."/>
            <person name="Tsui H.-C.T."/>
            <person name="Winkler M.E."/>
        </authorList>
    </citation>
    <scope>NUCLEOTIDE SEQUENCE</scope>
</reference>
<name>A0A381USK3_9ZZZZ</name>
<proteinExistence type="predicted"/>
<dbReference type="PANTHER" id="PTHR33546">
    <property type="entry name" value="LARGE, MULTIFUNCTIONAL SECRETED PROTEIN-RELATED"/>
    <property type="match status" value="1"/>
</dbReference>
<dbReference type="PROSITE" id="PS51007">
    <property type="entry name" value="CYTC"/>
    <property type="match status" value="1"/>
</dbReference>
<dbReference type="InterPro" id="IPR036909">
    <property type="entry name" value="Cyt_c-like_dom_sf"/>
</dbReference>
<dbReference type="SUPFAM" id="SSF49785">
    <property type="entry name" value="Galactose-binding domain-like"/>
    <property type="match status" value="1"/>
</dbReference>
<dbReference type="InterPro" id="IPR013427">
    <property type="entry name" value="Haem-bd_dom_put"/>
</dbReference>
<gene>
    <name evidence="5" type="ORF">METZ01_LOCUS83171</name>
</gene>
<keyword evidence="2" id="KW-0479">Metal-binding</keyword>
<dbReference type="Gene3D" id="1.10.760.10">
    <property type="entry name" value="Cytochrome c-like domain"/>
    <property type="match status" value="1"/>
</dbReference>
<evidence type="ECO:0000256" key="3">
    <source>
        <dbReference type="ARBA" id="ARBA00023004"/>
    </source>
</evidence>
<dbReference type="GO" id="GO:0046872">
    <property type="term" value="F:metal ion binding"/>
    <property type="evidence" value="ECO:0007669"/>
    <property type="project" value="UniProtKB-KW"/>
</dbReference>
<dbReference type="Pfam" id="PF00034">
    <property type="entry name" value="Cytochrom_C"/>
    <property type="match status" value="1"/>
</dbReference>
<dbReference type="SUPFAM" id="SSF88713">
    <property type="entry name" value="Glycoside hydrolase/deacetylase"/>
    <property type="match status" value="1"/>
</dbReference>
<dbReference type="NCBIfam" id="TIGR02604">
    <property type="entry name" value="Piru_Ver_Nterm"/>
    <property type="match status" value="1"/>
</dbReference>
<dbReference type="SUPFAM" id="SSF48371">
    <property type="entry name" value="ARM repeat"/>
    <property type="match status" value="1"/>
</dbReference>
<evidence type="ECO:0000313" key="5">
    <source>
        <dbReference type="EMBL" id="SVA30317.1"/>
    </source>
</evidence>
<dbReference type="InterPro" id="IPR011330">
    <property type="entry name" value="Glyco_hydro/deAcase_b/a-brl"/>
</dbReference>
<accession>A0A381USK3</accession>
<keyword evidence="3" id="KW-0408">Iron</keyword>
<feature type="domain" description="Cytochrome c" evidence="4">
    <location>
        <begin position="1427"/>
        <end position="1560"/>
    </location>
</feature>